<dbReference type="EMBL" id="RBWS01000009">
    <property type="protein sequence ID" value="RKO71217.1"/>
    <property type="molecule type" value="Genomic_DNA"/>
</dbReference>
<evidence type="ECO:0000256" key="7">
    <source>
        <dbReference type="ARBA" id="ARBA00023237"/>
    </source>
</evidence>
<dbReference type="Pfam" id="PF00593">
    <property type="entry name" value="TonB_dep_Rec_b-barrel"/>
    <property type="match status" value="1"/>
</dbReference>
<dbReference type="Gene3D" id="2.60.40.1120">
    <property type="entry name" value="Carboxypeptidase-like, regulatory domain"/>
    <property type="match status" value="1"/>
</dbReference>
<feature type="domain" description="TonB-dependent receptor-like beta-barrel" evidence="11">
    <location>
        <begin position="428"/>
        <end position="794"/>
    </location>
</feature>
<evidence type="ECO:0000256" key="1">
    <source>
        <dbReference type="ARBA" id="ARBA00004571"/>
    </source>
</evidence>
<evidence type="ECO:0000256" key="6">
    <source>
        <dbReference type="ARBA" id="ARBA00023136"/>
    </source>
</evidence>
<dbReference type="InterPro" id="IPR012910">
    <property type="entry name" value="Plug_dom"/>
</dbReference>
<keyword evidence="7 8" id="KW-0998">Cell outer membrane</keyword>
<dbReference type="InterPro" id="IPR039426">
    <property type="entry name" value="TonB-dep_rcpt-like"/>
</dbReference>
<evidence type="ECO:0000256" key="4">
    <source>
        <dbReference type="ARBA" id="ARBA00022692"/>
    </source>
</evidence>
<comment type="subcellular location">
    <subcellularLocation>
        <location evidence="1 8">Cell outer membrane</location>
        <topology evidence="1 8">Multi-pass membrane protein</topology>
    </subcellularLocation>
</comment>
<dbReference type="InterPro" id="IPR023997">
    <property type="entry name" value="TonB-dep_OMP_SusC/RagA_CS"/>
</dbReference>
<dbReference type="AlphaFoldDB" id="A0A420VYE5"/>
<evidence type="ECO:0000259" key="11">
    <source>
        <dbReference type="Pfam" id="PF00593"/>
    </source>
</evidence>
<keyword evidence="2 8" id="KW-0813">Transport</keyword>
<evidence type="ECO:0000256" key="8">
    <source>
        <dbReference type="PROSITE-ProRule" id="PRU01360"/>
    </source>
</evidence>
<protein>
    <submittedName>
        <fullName evidence="13">TonB-dependent receptor</fullName>
    </submittedName>
</protein>
<keyword evidence="4 8" id="KW-0812">Transmembrane</keyword>
<keyword evidence="6 8" id="KW-0472">Membrane</keyword>
<evidence type="ECO:0000256" key="3">
    <source>
        <dbReference type="ARBA" id="ARBA00022452"/>
    </source>
</evidence>
<evidence type="ECO:0000259" key="12">
    <source>
        <dbReference type="Pfam" id="PF07715"/>
    </source>
</evidence>
<evidence type="ECO:0000313" key="14">
    <source>
        <dbReference type="Proteomes" id="UP000282423"/>
    </source>
</evidence>
<dbReference type="InterPro" id="IPR008969">
    <property type="entry name" value="CarboxyPept-like_regulatory"/>
</dbReference>
<gene>
    <name evidence="13" type="ORF">D7322_13775</name>
</gene>
<proteinExistence type="inferred from homology"/>
<dbReference type="InterPro" id="IPR036942">
    <property type="entry name" value="Beta-barrel_TonB_sf"/>
</dbReference>
<comment type="caution">
    <text evidence="13">The sequence shown here is derived from an EMBL/GenBank/DDBJ whole genome shotgun (WGS) entry which is preliminary data.</text>
</comment>
<dbReference type="InterPro" id="IPR000531">
    <property type="entry name" value="Beta-barrel_TonB"/>
</dbReference>
<feature type="domain" description="TonB-dependent receptor plug" evidence="12">
    <location>
        <begin position="118"/>
        <end position="222"/>
    </location>
</feature>
<evidence type="ECO:0000256" key="10">
    <source>
        <dbReference type="SAM" id="MobiDB-lite"/>
    </source>
</evidence>
<keyword evidence="13" id="KW-0675">Receptor</keyword>
<dbReference type="InterPro" id="IPR037066">
    <property type="entry name" value="Plug_dom_sf"/>
</dbReference>
<dbReference type="GO" id="GO:0009279">
    <property type="term" value="C:cell outer membrane"/>
    <property type="evidence" value="ECO:0007669"/>
    <property type="project" value="UniProtKB-SubCell"/>
</dbReference>
<dbReference type="Gene3D" id="2.170.130.10">
    <property type="entry name" value="TonB-dependent receptor, plug domain"/>
    <property type="match status" value="1"/>
</dbReference>
<evidence type="ECO:0000313" key="13">
    <source>
        <dbReference type="EMBL" id="RKO71217.1"/>
    </source>
</evidence>
<evidence type="ECO:0000256" key="5">
    <source>
        <dbReference type="ARBA" id="ARBA00023077"/>
    </source>
</evidence>
<keyword evidence="5 9" id="KW-0798">TonB box</keyword>
<dbReference type="PROSITE" id="PS52016">
    <property type="entry name" value="TONB_DEPENDENT_REC_3"/>
    <property type="match status" value="1"/>
</dbReference>
<dbReference type="Proteomes" id="UP000282423">
    <property type="component" value="Unassembled WGS sequence"/>
</dbReference>
<dbReference type="OrthoDB" id="9768177at2"/>
<dbReference type="SUPFAM" id="SSF49464">
    <property type="entry name" value="Carboxypeptidase regulatory domain-like"/>
    <property type="match status" value="1"/>
</dbReference>
<keyword evidence="3 8" id="KW-1134">Transmembrane beta strand</keyword>
<dbReference type="RefSeq" id="WP_121124790.1">
    <property type="nucleotide sequence ID" value="NZ_RBWS01000009.1"/>
</dbReference>
<dbReference type="Pfam" id="PF07715">
    <property type="entry name" value="Plug"/>
    <property type="match status" value="1"/>
</dbReference>
<dbReference type="SUPFAM" id="SSF56935">
    <property type="entry name" value="Porins"/>
    <property type="match status" value="1"/>
</dbReference>
<feature type="region of interest" description="Disordered" evidence="10">
    <location>
        <begin position="35"/>
        <end position="56"/>
    </location>
</feature>
<evidence type="ECO:0000256" key="9">
    <source>
        <dbReference type="RuleBase" id="RU003357"/>
    </source>
</evidence>
<name>A0A420VYE5_9SPHI</name>
<accession>A0A420VYE5</accession>
<feature type="compositionally biased region" description="Polar residues" evidence="10">
    <location>
        <begin position="38"/>
        <end position="56"/>
    </location>
</feature>
<evidence type="ECO:0000256" key="2">
    <source>
        <dbReference type="ARBA" id="ARBA00022448"/>
    </source>
</evidence>
<comment type="similarity">
    <text evidence="8 9">Belongs to the TonB-dependent receptor family.</text>
</comment>
<sequence>MIWTSKKASLFVGTQIILVSSLYAQQRVEGTVRDQQGKPLQSITVSGRHSGNRTQTDANGKFRLELQRLPDTLQFRSVGYQPLDRQVSAGGSLTVELIATNRSLDEVVVVGYGTQSRRTLTTAISKVDGKALENVPVSTVGEGLKGKVAGARVYQSNNSPGADPVFRIRGGSSINKTNDPLVLVDGVERAFSGVNPNDVESIEVLKDAASTAIYGSRASNGVVLITTKKGKTAEQATITFDATYAFQQPESKMNMMSARDYIQIVRPAVALSPNPNYNTSSGYSASSGNDANSIYSTRYLQAGEAVPTGYQSMSDPLDPSKTLIFQDNNYQDLLFRNVGWQNYYVGVNGGSQLVRYAASAGYTDDGGVALGTGYNRFSARGKGDVTFSRKLSLNTAFDYSLTNSQEFENQTNVIARGLATPPTQKMYFDNGRPTPGYNATSPSPLWWDYTRDYGTKDRRLSLIGGLDYEIIDGLKAQVQVSNYSHLSNYHYFEKAHEFSGLRSTKASQSQLDRSKVDALLKYDANWNQGHTISLLGGYSYQQTDFNSFSASVNGASSDKVPTLSAGPNKTGADEDVWQQVLIGYFGRANYAYKQKYLLMGTFRYDGSSLFAKENRWGFFPGVSAGWVASQEPFMRDQQTVNYLKFRTSYGQTGNNSIGLYDALGKFTTDIRYDGAAGIYASTMPNRDLTWETSTQFDLGFDLALFNNRINIQADYFNKTTKNLLFSVQLPNTSGFSTVQTNVGKVRFRGFDFEIASDNIRSGKFRWDSKLTLSFVKNKVLELPDNGRDKNRIGGIQLADGTAFGGTAEGESLYRYFGYKVDHILQTPEEAAVARYDESARGWSPTDKKNVKGRKLAGDYEWQDRDGDGVISSKDQFELGATVPHTTGGLANNFSYGSFGLNIFVDWALGHSINHTAYMRYFMNTFANNYTLVEEVNQTWKNAGDQSKYARFTANDPDTGNSNFSRTSDVFNYKGDYLCLREVSFLYQLPDTWSKRIGVRSMQLSVSGQNLFYFSALRGTGISPEVGASTTYSNDYYNYPAIRKIAIGAKLTL</sequence>
<dbReference type="InterPro" id="IPR023996">
    <property type="entry name" value="TonB-dep_OMP_SusC/RagA"/>
</dbReference>
<dbReference type="FunFam" id="2.170.130.10:FF:000003">
    <property type="entry name" value="SusC/RagA family TonB-linked outer membrane protein"/>
    <property type="match status" value="1"/>
</dbReference>
<dbReference type="Gene3D" id="2.40.170.20">
    <property type="entry name" value="TonB-dependent receptor, beta-barrel domain"/>
    <property type="match status" value="1"/>
</dbReference>
<reference evidence="13 14" key="1">
    <citation type="submission" date="2018-10" db="EMBL/GenBank/DDBJ databases">
        <title>Sphingobacterium sp. M05W1-28.</title>
        <authorList>
            <person name="Cai H."/>
        </authorList>
    </citation>
    <scope>NUCLEOTIDE SEQUENCE [LARGE SCALE GENOMIC DNA]</scope>
    <source>
        <strain evidence="13 14">M05W1-28</strain>
    </source>
</reference>
<dbReference type="NCBIfam" id="TIGR04057">
    <property type="entry name" value="SusC_RagA_signa"/>
    <property type="match status" value="1"/>
</dbReference>
<dbReference type="Pfam" id="PF13715">
    <property type="entry name" value="CarbopepD_reg_2"/>
    <property type="match status" value="1"/>
</dbReference>
<keyword evidence="14" id="KW-1185">Reference proteome</keyword>
<organism evidence="13 14">
    <name type="scientific">Sphingobacterium puteale</name>
    <dbReference type="NCBI Taxonomy" id="2420510"/>
    <lineage>
        <taxon>Bacteria</taxon>
        <taxon>Pseudomonadati</taxon>
        <taxon>Bacteroidota</taxon>
        <taxon>Sphingobacteriia</taxon>
        <taxon>Sphingobacteriales</taxon>
        <taxon>Sphingobacteriaceae</taxon>
        <taxon>Sphingobacterium</taxon>
    </lineage>
</organism>
<dbReference type="NCBIfam" id="TIGR04056">
    <property type="entry name" value="OMP_RagA_SusC"/>
    <property type="match status" value="1"/>
</dbReference>